<gene>
    <name evidence="3" type="ORF">PCOR1329_LOCUS56613</name>
</gene>
<proteinExistence type="predicted"/>
<feature type="compositionally biased region" description="Basic and acidic residues" evidence="2">
    <location>
        <begin position="7"/>
        <end position="20"/>
    </location>
</feature>
<dbReference type="Gene3D" id="1.25.40.20">
    <property type="entry name" value="Ankyrin repeat-containing domain"/>
    <property type="match status" value="1"/>
</dbReference>
<feature type="compositionally biased region" description="Pro residues" evidence="2">
    <location>
        <begin position="59"/>
        <end position="76"/>
    </location>
</feature>
<evidence type="ECO:0000256" key="1">
    <source>
        <dbReference type="PROSITE-ProRule" id="PRU00023"/>
    </source>
</evidence>
<comment type="caution">
    <text evidence="3">The sequence shown here is derived from an EMBL/GenBank/DDBJ whole genome shotgun (WGS) entry which is preliminary data.</text>
</comment>
<protein>
    <submittedName>
        <fullName evidence="3">Uncharacterized protein</fullName>
    </submittedName>
</protein>
<dbReference type="SUPFAM" id="SSF48403">
    <property type="entry name" value="Ankyrin repeat"/>
    <property type="match status" value="1"/>
</dbReference>
<evidence type="ECO:0000313" key="4">
    <source>
        <dbReference type="Proteomes" id="UP001189429"/>
    </source>
</evidence>
<feature type="repeat" description="ANK" evidence="1">
    <location>
        <begin position="403"/>
        <end position="435"/>
    </location>
</feature>
<dbReference type="Proteomes" id="UP001189429">
    <property type="component" value="Unassembled WGS sequence"/>
</dbReference>
<feature type="region of interest" description="Disordered" evidence="2">
    <location>
        <begin position="297"/>
        <end position="338"/>
    </location>
</feature>
<dbReference type="InterPro" id="IPR036770">
    <property type="entry name" value="Ankyrin_rpt-contain_sf"/>
</dbReference>
<dbReference type="PROSITE" id="PS50088">
    <property type="entry name" value="ANK_REPEAT"/>
    <property type="match status" value="1"/>
</dbReference>
<evidence type="ECO:0000313" key="3">
    <source>
        <dbReference type="EMBL" id="CAK0870537.1"/>
    </source>
</evidence>
<evidence type="ECO:0000256" key="2">
    <source>
        <dbReference type="SAM" id="MobiDB-lite"/>
    </source>
</evidence>
<dbReference type="PROSITE" id="PS50297">
    <property type="entry name" value="ANK_REP_REGION"/>
    <property type="match status" value="1"/>
</dbReference>
<sequence>MGQAQHVHKEGPRSSLEHVRLGGIPTPQRCPAPSQVGTGTPCRPELEQSQAPSRSAPSRAPPPRGWQPRLQAPPAPQRLSGARPPMPTPAASPLGRMAEIPEDDQWGIPDDKLPEVPPPRPVPSAGVGPALSGKAAPRAEEDRWLAPPAPRPSVESSFTSCRPSVDSQPPTEAGGQLYFGHLMRAQGASAETSPRTSLGPPSAWAQRTFGSGLPPGLDLAKRPSLRQSTGLPSSAPSGSCSPRTLPTGSARPSIAPPAVDRGDTDDFDTKAATIRALFQLQEERRKEEMLLRTDARLLGEARSAPPSARPSVERGSLGSDGRPSWLLAQASAGPGRGSVGTAASLGAARSLQCADAASEELDAVAAARRDALREREKREAVATFLAQQGFTGVNAKRRTGTKQGTFPLHVAAERGDRRLVWHLLEEGADPSLRNCSGQTPAEVALERDRGGSHAEVLAVLHAAPPVERADSAPRRSLSLRLFGIVGRSRSTA</sequence>
<dbReference type="Pfam" id="PF00023">
    <property type="entry name" value="Ank"/>
    <property type="match status" value="1"/>
</dbReference>
<dbReference type="EMBL" id="CAUYUJ010016971">
    <property type="protein sequence ID" value="CAK0870537.1"/>
    <property type="molecule type" value="Genomic_DNA"/>
</dbReference>
<dbReference type="InterPro" id="IPR002110">
    <property type="entry name" value="Ankyrin_rpt"/>
</dbReference>
<accession>A0ABN9VCU3</accession>
<feature type="compositionally biased region" description="Polar residues" evidence="2">
    <location>
        <begin position="154"/>
        <end position="170"/>
    </location>
</feature>
<name>A0ABN9VCU3_9DINO</name>
<feature type="region of interest" description="Disordered" evidence="2">
    <location>
        <begin position="1"/>
        <end position="267"/>
    </location>
</feature>
<feature type="compositionally biased region" description="Polar residues" evidence="2">
    <location>
        <begin position="225"/>
        <end position="247"/>
    </location>
</feature>
<keyword evidence="4" id="KW-1185">Reference proteome</keyword>
<organism evidence="3 4">
    <name type="scientific">Prorocentrum cordatum</name>
    <dbReference type="NCBI Taxonomy" id="2364126"/>
    <lineage>
        <taxon>Eukaryota</taxon>
        <taxon>Sar</taxon>
        <taxon>Alveolata</taxon>
        <taxon>Dinophyceae</taxon>
        <taxon>Prorocentrales</taxon>
        <taxon>Prorocentraceae</taxon>
        <taxon>Prorocentrum</taxon>
    </lineage>
</organism>
<keyword evidence="1" id="KW-0040">ANK repeat</keyword>
<reference evidence="3" key="1">
    <citation type="submission" date="2023-10" db="EMBL/GenBank/DDBJ databases">
        <authorList>
            <person name="Chen Y."/>
            <person name="Shah S."/>
            <person name="Dougan E. K."/>
            <person name="Thang M."/>
            <person name="Chan C."/>
        </authorList>
    </citation>
    <scope>NUCLEOTIDE SEQUENCE [LARGE SCALE GENOMIC DNA]</scope>
</reference>